<accession>A0A816V5A9</accession>
<comment type="caution">
    <text evidence="1">The sequence shown here is derived from an EMBL/GenBank/DDBJ whole genome shotgun (WGS) entry which is preliminary data.</text>
</comment>
<dbReference type="AlphaFoldDB" id="A0A816V5A9"/>
<evidence type="ECO:0000313" key="2">
    <source>
        <dbReference type="EMBL" id="CAF4366171.1"/>
    </source>
</evidence>
<dbReference type="Proteomes" id="UP000663824">
    <property type="component" value="Unassembled WGS sequence"/>
</dbReference>
<organism evidence="1 3">
    <name type="scientific">Rotaria magnacalcarata</name>
    <dbReference type="NCBI Taxonomy" id="392030"/>
    <lineage>
        <taxon>Eukaryota</taxon>
        <taxon>Metazoa</taxon>
        <taxon>Spiralia</taxon>
        <taxon>Gnathifera</taxon>
        <taxon>Rotifera</taxon>
        <taxon>Eurotatoria</taxon>
        <taxon>Bdelloidea</taxon>
        <taxon>Philodinida</taxon>
        <taxon>Philodinidae</taxon>
        <taxon>Rotaria</taxon>
    </lineage>
</organism>
<gene>
    <name evidence="1" type="ORF">MBJ925_LOCUS24950</name>
    <name evidence="2" type="ORF">SMN809_LOCUS28930</name>
</gene>
<evidence type="ECO:0000313" key="3">
    <source>
        <dbReference type="Proteomes" id="UP000663824"/>
    </source>
</evidence>
<dbReference type="EMBL" id="CAJOBI010049754">
    <property type="protein sequence ID" value="CAF4366171.1"/>
    <property type="molecule type" value="Genomic_DNA"/>
</dbReference>
<dbReference type="Proteomes" id="UP000676336">
    <property type="component" value="Unassembled WGS sequence"/>
</dbReference>
<proteinExistence type="predicted"/>
<protein>
    <submittedName>
        <fullName evidence="1">Uncharacterized protein</fullName>
    </submittedName>
</protein>
<evidence type="ECO:0000313" key="1">
    <source>
        <dbReference type="EMBL" id="CAF2115903.1"/>
    </source>
</evidence>
<dbReference type="EMBL" id="CAJNRE010013044">
    <property type="protein sequence ID" value="CAF2115903.1"/>
    <property type="molecule type" value="Genomic_DNA"/>
</dbReference>
<reference evidence="1" key="1">
    <citation type="submission" date="2021-02" db="EMBL/GenBank/DDBJ databases">
        <authorList>
            <person name="Nowell W R."/>
        </authorList>
    </citation>
    <scope>NUCLEOTIDE SEQUENCE</scope>
</reference>
<name>A0A816V5A9_9BILA</name>
<sequence>MELESKSPPIAAEITDEYLIWLIDAYDKSGYVLPFVGIKYCTHDDKCKCQRCEQIRRDKWPYIESLAAHLLYLSGFKIDEINKIQVQKFEDCLFIDFMKDIDEFFTYVTNLCNSQDNEYGVHILNLFRNGSFNKKLIHDITPAFFS</sequence>